<gene>
    <name evidence="1" type="ORF">Bccel_3189</name>
    <name evidence="2" type="ORF">Bccel_3193</name>
</gene>
<name>A0A0L6JQ57_9FIRM</name>
<proteinExistence type="predicted"/>
<dbReference type="Proteomes" id="UP000036923">
    <property type="component" value="Unassembled WGS sequence"/>
</dbReference>
<accession>A0A0L6JQ57</accession>
<dbReference type="AlphaFoldDB" id="A0A0L6JQ57"/>
<reference evidence="1" key="1">
    <citation type="submission" date="2015-07" db="EMBL/GenBank/DDBJ databases">
        <title>MeaNS - Measles Nucleotide Surveillance Program.</title>
        <authorList>
            <person name="Tran T."/>
            <person name="Druce J."/>
        </authorList>
    </citation>
    <scope>NUCLEOTIDE SEQUENCE</scope>
    <source>
        <strain evidence="1">DSM 2933</strain>
    </source>
</reference>
<evidence type="ECO:0000313" key="2">
    <source>
        <dbReference type="EMBL" id="KNY27922.1"/>
    </source>
</evidence>
<dbReference type="EMBL" id="LGTC01000001">
    <property type="protein sequence ID" value="KNY27922.1"/>
    <property type="molecule type" value="Genomic_DNA"/>
</dbReference>
<organism evidence="1 3">
    <name type="scientific">Pseudobacteroides cellulosolvens ATCC 35603 = DSM 2933</name>
    <dbReference type="NCBI Taxonomy" id="398512"/>
    <lineage>
        <taxon>Bacteria</taxon>
        <taxon>Bacillati</taxon>
        <taxon>Bacillota</taxon>
        <taxon>Clostridia</taxon>
        <taxon>Eubacteriales</taxon>
        <taxon>Oscillospiraceae</taxon>
        <taxon>Pseudobacteroides</taxon>
    </lineage>
</organism>
<reference evidence="3" key="2">
    <citation type="submission" date="2015-07" db="EMBL/GenBank/DDBJ databases">
        <title>Near-Complete Genome Sequence of the Cellulolytic Bacterium Bacteroides (Pseudobacteroides) cellulosolvens ATCC 35603.</title>
        <authorList>
            <person name="Dassa B."/>
            <person name="Utturkar S.M."/>
            <person name="Klingeman D.M."/>
            <person name="Hurt R.A."/>
            <person name="Keller M."/>
            <person name="Xu J."/>
            <person name="Reddy Y.H.K."/>
            <person name="Borovok I."/>
            <person name="Grinberg I.R."/>
            <person name="Lamed R."/>
            <person name="Zhivin O."/>
            <person name="Bayer E.A."/>
            <person name="Brown S.D."/>
        </authorList>
    </citation>
    <scope>NUCLEOTIDE SEQUENCE [LARGE SCALE GENOMIC DNA]</scope>
    <source>
        <strain evidence="3">DSM 2933</strain>
    </source>
</reference>
<evidence type="ECO:0000313" key="1">
    <source>
        <dbReference type="EMBL" id="KNY27918.1"/>
    </source>
</evidence>
<dbReference type="EMBL" id="LGTC01000001">
    <property type="protein sequence ID" value="KNY27918.1"/>
    <property type="molecule type" value="Genomic_DNA"/>
</dbReference>
<comment type="caution">
    <text evidence="1">The sequence shown here is derived from an EMBL/GenBank/DDBJ whole genome shotgun (WGS) entry which is preliminary data.</text>
</comment>
<evidence type="ECO:0000313" key="3">
    <source>
        <dbReference type="Proteomes" id="UP000036923"/>
    </source>
</evidence>
<protein>
    <submittedName>
        <fullName evidence="1">Uncharacterized protein</fullName>
    </submittedName>
</protein>
<sequence>MKSNYKVCNGENKCMAMNNKSILDFNDYSTFKTEYDMRISSSKAEYFHSKI</sequence>
<keyword evidence="3" id="KW-1185">Reference proteome</keyword>